<sequence>MPEGHTLHRLAAQMHRLFAGQQWRVSSPQGRFAAGASRLDGQLPERAEAWGKHLFLHVDGVIWQVHLGLYGAFSFRGDEQFAGPASIGAPRAAVEQLQPSYAEDGWIIPEPAAGAVRARVQSRHGWADLRGPATCAVITEDEYHAVIGKLGPDPLRQPEGTMDDCARGQFAVNLARRRISIAAALMDQAVIAGVGNIYRAESLFVERIDPDTPAQQLSPEQVDSLWNTLTTQLRQGYAEGIIRTLRTAHKGAATSDDVHDYRAGRAAQQNQQLRRHWVYQHHNTACLRCGAAIAMRELQGRRLYWCPDCQDNSRSQA</sequence>
<proteinExistence type="inferred from homology"/>
<dbReference type="Gene3D" id="1.10.8.50">
    <property type="match status" value="1"/>
</dbReference>
<comment type="caution">
    <text evidence="15">The sequence shown here is derived from an EMBL/GenBank/DDBJ whole genome shotgun (WGS) entry which is preliminary data.</text>
</comment>
<evidence type="ECO:0000256" key="8">
    <source>
        <dbReference type="ARBA" id="ARBA00023125"/>
    </source>
</evidence>
<dbReference type="PANTHER" id="PTHR42697">
    <property type="entry name" value="ENDONUCLEASE 8"/>
    <property type="match status" value="1"/>
</dbReference>
<keyword evidence="11" id="KW-0511">Multifunctional enzyme</keyword>
<evidence type="ECO:0000256" key="11">
    <source>
        <dbReference type="ARBA" id="ARBA00023268"/>
    </source>
</evidence>
<evidence type="ECO:0000256" key="5">
    <source>
        <dbReference type="ARBA" id="ARBA00022771"/>
    </source>
</evidence>
<accession>A0ABT2HQR6</accession>
<keyword evidence="4" id="KW-0227">DNA damage</keyword>
<dbReference type="Pfam" id="PF06831">
    <property type="entry name" value="H2TH"/>
    <property type="match status" value="1"/>
</dbReference>
<dbReference type="InterPro" id="IPR012319">
    <property type="entry name" value="FPG_cat"/>
</dbReference>
<dbReference type="Proteomes" id="UP001205046">
    <property type="component" value="Unassembled WGS sequence"/>
</dbReference>
<dbReference type="EMBL" id="JALXMO010000014">
    <property type="protein sequence ID" value="MCT1607032.1"/>
    <property type="molecule type" value="Genomic_DNA"/>
</dbReference>
<feature type="domain" description="FPG-type" evidence="14">
    <location>
        <begin position="277"/>
        <end position="311"/>
    </location>
</feature>
<gene>
    <name evidence="15" type="ORF">M3B43_06760</name>
</gene>
<evidence type="ECO:0000256" key="4">
    <source>
        <dbReference type="ARBA" id="ARBA00022763"/>
    </source>
</evidence>
<dbReference type="InterPro" id="IPR000214">
    <property type="entry name" value="Znf_DNA_glyclase/AP_lyase"/>
</dbReference>
<dbReference type="RefSeq" id="WP_260073053.1">
    <property type="nucleotide sequence ID" value="NZ_JALXMO010000014.1"/>
</dbReference>
<dbReference type="SUPFAM" id="SSF46946">
    <property type="entry name" value="S13-like H2TH domain"/>
    <property type="match status" value="1"/>
</dbReference>
<evidence type="ECO:0000256" key="13">
    <source>
        <dbReference type="PROSITE-ProRule" id="PRU00391"/>
    </source>
</evidence>
<reference evidence="15 16" key="1">
    <citation type="submission" date="2022-04" db="EMBL/GenBank/DDBJ databases">
        <title>Human microbiome associated bacterial genomes.</title>
        <authorList>
            <person name="Sandstrom S."/>
            <person name="Salamzade R."/>
            <person name="Kalan L.R."/>
        </authorList>
    </citation>
    <scope>NUCLEOTIDE SEQUENCE [LARGE SCALE GENOMIC DNA]</scope>
    <source>
        <strain evidence="16">p3-SID767</strain>
    </source>
</reference>
<keyword evidence="9" id="KW-0234">DNA repair</keyword>
<organism evidence="15 16">
    <name type="scientific">Nesterenkonia massiliensis</name>
    <dbReference type="NCBI Taxonomy" id="1232429"/>
    <lineage>
        <taxon>Bacteria</taxon>
        <taxon>Bacillati</taxon>
        <taxon>Actinomycetota</taxon>
        <taxon>Actinomycetes</taxon>
        <taxon>Micrococcales</taxon>
        <taxon>Micrococcaceae</taxon>
        <taxon>Nesterenkonia</taxon>
    </lineage>
</organism>
<keyword evidence="8" id="KW-0238">DNA-binding</keyword>
<evidence type="ECO:0000259" key="14">
    <source>
        <dbReference type="PROSITE" id="PS51066"/>
    </source>
</evidence>
<evidence type="ECO:0000313" key="16">
    <source>
        <dbReference type="Proteomes" id="UP001205046"/>
    </source>
</evidence>
<keyword evidence="16" id="KW-1185">Reference proteome</keyword>
<name>A0ABT2HQR6_9MICC</name>
<evidence type="ECO:0000256" key="3">
    <source>
        <dbReference type="ARBA" id="ARBA00022723"/>
    </source>
</evidence>
<comment type="similarity">
    <text evidence="1">Belongs to the FPG family.</text>
</comment>
<evidence type="ECO:0000256" key="10">
    <source>
        <dbReference type="ARBA" id="ARBA00023239"/>
    </source>
</evidence>
<evidence type="ECO:0000256" key="1">
    <source>
        <dbReference type="ARBA" id="ARBA00009409"/>
    </source>
</evidence>
<keyword evidence="10" id="KW-0456">Lyase</keyword>
<dbReference type="InterPro" id="IPR010979">
    <property type="entry name" value="Ribosomal_uS13-like_H2TH"/>
</dbReference>
<evidence type="ECO:0000256" key="7">
    <source>
        <dbReference type="ARBA" id="ARBA00022833"/>
    </source>
</evidence>
<evidence type="ECO:0000256" key="9">
    <source>
        <dbReference type="ARBA" id="ARBA00023204"/>
    </source>
</evidence>
<dbReference type="InterPro" id="IPR015886">
    <property type="entry name" value="H2TH_FPG"/>
</dbReference>
<dbReference type="SUPFAM" id="SSF57716">
    <property type="entry name" value="Glucocorticoid receptor-like (DNA-binding domain)"/>
    <property type="match status" value="1"/>
</dbReference>
<dbReference type="Gene3D" id="3.20.190.10">
    <property type="entry name" value="MutM-like, N-terminal"/>
    <property type="match status" value="1"/>
</dbReference>
<dbReference type="SUPFAM" id="SSF81624">
    <property type="entry name" value="N-terminal domain of MutM-like DNA repair proteins"/>
    <property type="match status" value="1"/>
</dbReference>
<protein>
    <recommendedName>
        <fullName evidence="2">DNA-(apurinic or apyrimidinic site) lyase</fullName>
        <ecNumber evidence="2">4.2.99.18</ecNumber>
    </recommendedName>
</protein>
<keyword evidence="5 13" id="KW-0863">Zinc-finger</keyword>
<dbReference type="CDD" id="cd08970">
    <property type="entry name" value="AcNei1_N"/>
    <property type="match status" value="1"/>
</dbReference>
<evidence type="ECO:0000256" key="6">
    <source>
        <dbReference type="ARBA" id="ARBA00022801"/>
    </source>
</evidence>
<dbReference type="EC" id="4.2.99.18" evidence="2"/>
<keyword evidence="7" id="KW-0862">Zinc</keyword>
<dbReference type="PANTHER" id="PTHR42697:SF3">
    <property type="entry name" value="ENDONUCLEASE 8 1"/>
    <property type="match status" value="1"/>
</dbReference>
<keyword evidence="6" id="KW-0378">Hydrolase</keyword>
<dbReference type="SMART" id="SM00898">
    <property type="entry name" value="Fapy_DNA_glyco"/>
    <property type="match status" value="1"/>
</dbReference>
<dbReference type="SMART" id="SM01232">
    <property type="entry name" value="H2TH"/>
    <property type="match status" value="1"/>
</dbReference>
<evidence type="ECO:0000256" key="2">
    <source>
        <dbReference type="ARBA" id="ARBA00012720"/>
    </source>
</evidence>
<dbReference type="PROSITE" id="PS51066">
    <property type="entry name" value="ZF_FPG_2"/>
    <property type="match status" value="1"/>
</dbReference>
<evidence type="ECO:0000313" key="15">
    <source>
        <dbReference type="EMBL" id="MCT1607032.1"/>
    </source>
</evidence>
<dbReference type="Pfam" id="PF01149">
    <property type="entry name" value="Fapy_DNA_glyco"/>
    <property type="match status" value="1"/>
</dbReference>
<evidence type="ECO:0000256" key="12">
    <source>
        <dbReference type="ARBA" id="ARBA00023295"/>
    </source>
</evidence>
<keyword evidence="3" id="KW-0479">Metal-binding</keyword>
<dbReference type="InterPro" id="IPR035937">
    <property type="entry name" value="FPG_N"/>
</dbReference>
<keyword evidence="12" id="KW-0326">Glycosidase</keyword>